<reference evidence="1 2" key="1">
    <citation type="submission" date="2012-01" db="EMBL/GenBank/DDBJ databases">
        <title>The Genome Sequence of Treponema denticola SP33.</title>
        <authorList>
            <consortium name="The Broad Institute Genome Sequencing Platform"/>
            <person name="Earl A."/>
            <person name="Ward D."/>
            <person name="Feldgarden M."/>
            <person name="Gevers D."/>
            <person name="Blanton J.M."/>
            <person name="Fenno C.J."/>
            <person name="Baranova O.V."/>
            <person name="Mathney J."/>
            <person name="Dewhirst F.E."/>
            <person name="Izard J."/>
            <person name="Young S.K."/>
            <person name="Zeng Q."/>
            <person name="Gargeya S."/>
            <person name="Fitzgerald M."/>
            <person name="Haas B."/>
            <person name="Abouelleil A."/>
            <person name="Alvarado L."/>
            <person name="Arachchi H.M."/>
            <person name="Berlin A."/>
            <person name="Chapman S.B."/>
            <person name="Gearin G."/>
            <person name="Goldberg J."/>
            <person name="Griggs A."/>
            <person name="Gujja S."/>
            <person name="Hansen M."/>
            <person name="Heiman D."/>
            <person name="Howarth C."/>
            <person name="Larimer J."/>
            <person name="Lui A."/>
            <person name="MacDonald P.J.P."/>
            <person name="McCowen C."/>
            <person name="Montmayeur A."/>
            <person name="Murphy C."/>
            <person name="Neiman D."/>
            <person name="Pearson M."/>
            <person name="Priest M."/>
            <person name="Roberts A."/>
            <person name="Saif S."/>
            <person name="Shea T."/>
            <person name="Sisk P."/>
            <person name="Stolte C."/>
            <person name="Sykes S."/>
            <person name="Wortman J."/>
            <person name="Nusbaum C."/>
            <person name="Birren B."/>
        </authorList>
    </citation>
    <scope>NUCLEOTIDE SEQUENCE [LARGE SCALE GENOMIC DNA]</scope>
    <source>
        <strain evidence="1 2">SP33</strain>
    </source>
</reference>
<evidence type="ECO:0008006" key="3">
    <source>
        <dbReference type="Google" id="ProtNLM"/>
    </source>
</evidence>
<protein>
    <recommendedName>
        <fullName evidence="3">DUF4747 domain-containing protein</fullName>
    </recommendedName>
</protein>
<accession>M2ASH9</accession>
<sequence length="288" mass="33614">MRRTTNDFDKKHIFKIYRYQLLPVDRFVQGNLFDNYQSIEDIINKKNIIFNEILVKTPIKDTGNILIEKRLIESENFIISRYAVKRHITIETENFTETELNTWPSFLLCFWNAPDKQYILIEENKKAYQDCKTIVNAIKGTFYKKLHDSHLNIHIEPLFEEKFFWDIIHKFDGQITSMKFEMVTPNMANISHMLDEDLKVAAKALNSQTTNLEFNSDSNAYLKIDDKNKMVQSLVSYASQGGGNITVKAKGIKRKIKTTKTVKTITFDEFELTTDISNLPHLIRGLLS</sequence>
<comment type="caution">
    <text evidence="1">The sequence shown here is derived from an EMBL/GenBank/DDBJ whole genome shotgun (WGS) entry which is preliminary data.</text>
</comment>
<dbReference type="EMBL" id="AGDZ01000037">
    <property type="protein sequence ID" value="EMB20015.1"/>
    <property type="molecule type" value="Genomic_DNA"/>
</dbReference>
<dbReference type="PATRIC" id="fig|999437.3.peg.2651"/>
<proteinExistence type="predicted"/>
<dbReference type="HOGENOM" id="CLU_084692_0_0_12"/>
<gene>
    <name evidence="1" type="ORF">HMPREF9733_02571</name>
</gene>
<dbReference type="OrthoDB" id="6945224at2"/>
<organism evidence="1 2">
    <name type="scientific">Treponema denticola SP33</name>
    <dbReference type="NCBI Taxonomy" id="999437"/>
    <lineage>
        <taxon>Bacteria</taxon>
        <taxon>Pseudomonadati</taxon>
        <taxon>Spirochaetota</taxon>
        <taxon>Spirochaetia</taxon>
        <taxon>Spirochaetales</taxon>
        <taxon>Treponemataceae</taxon>
        <taxon>Treponema</taxon>
    </lineage>
</organism>
<dbReference type="AlphaFoldDB" id="M2ASH9"/>
<name>M2ASH9_TREDN</name>
<dbReference type="RefSeq" id="WP_010697589.1">
    <property type="nucleotide sequence ID" value="NZ_KB442454.1"/>
</dbReference>
<dbReference type="Proteomes" id="UP000016183">
    <property type="component" value="Unassembled WGS sequence"/>
</dbReference>
<evidence type="ECO:0000313" key="1">
    <source>
        <dbReference type="EMBL" id="EMB20015.1"/>
    </source>
</evidence>
<evidence type="ECO:0000313" key="2">
    <source>
        <dbReference type="Proteomes" id="UP000016183"/>
    </source>
</evidence>